<evidence type="ECO:0000256" key="1">
    <source>
        <dbReference type="ARBA" id="ARBA00010936"/>
    </source>
</evidence>
<name>A0ABY3YKD6_9FLAO</name>
<protein>
    <recommendedName>
        <fullName evidence="6">Deoxyribose-phosphate aldolase</fullName>
        <shortName evidence="6">DERA</shortName>
        <ecNumber evidence="6">4.1.2.4</ecNumber>
    </recommendedName>
    <alternativeName>
        <fullName evidence="6">2-deoxy-D-ribose 5-phosphate aldolase</fullName>
    </alternativeName>
    <alternativeName>
        <fullName evidence="6">Phosphodeoxyriboaldolase</fullName>
        <shortName evidence="6">Deoxyriboaldolase</shortName>
    </alternativeName>
</protein>
<evidence type="ECO:0000313" key="7">
    <source>
        <dbReference type="EMBL" id="UNY98210.1"/>
    </source>
</evidence>
<comment type="subcellular location">
    <subcellularLocation>
        <location evidence="6">Cytoplasm</location>
    </subcellularLocation>
</comment>
<evidence type="ECO:0000313" key="8">
    <source>
        <dbReference type="Proteomes" id="UP000829476"/>
    </source>
</evidence>
<dbReference type="EC" id="4.1.2.4" evidence="6"/>
<dbReference type="GO" id="GO:0004139">
    <property type="term" value="F:deoxyribose-phosphate aldolase activity"/>
    <property type="evidence" value="ECO:0007669"/>
    <property type="project" value="UniProtKB-EC"/>
</dbReference>
<evidence type="ECO:0000256" key="5">
    <source>
        <dbReference type="ARBA" id="ARBA00048791"/>
    </source>
</evidence>
<dbReference type="Gene3D" id="3.20.20.70">
    <property type="entry name" value="Aldolase class I"/>
    <property type="match status" value="1"/>
</dbReference>
<comment type="similarity">
    <text evidence="1 6">Belongs to the DeoC/FbaB aldolase family. DeoC type 1 subfamily.</text>
</comment>
<evidence type="ECO:0000256" key="2">
    <source>
        <dbReference type="ARBA" id="ARBA00022490"/>
    </source>
</evidence>
<dbReference type="CDD" id="cd00959">
    <property type="entry name" value="DeoC"/>
    <property type="match status" value="1"/>
</dbReference>
<keyword evidence="4 6" id="KW-0704">Schiff base</keyword>
<dbReference type="PANTHER" id="PTHR10889">
    <property type="entry name" value="DEOXYRIBOSE-PHOSPHATE ALDOLASE"/>
    <property type="match status" value="1"/>
</dbReference>
<accession>A0ABY3YKD6</accession>
<reference evidence="7 8" key="1">
    <citation type="journal article" date="2018" name="Int. J. Syst. Evol. Microbiol.">
        <title>Zhouia spongiae sp. nov., isolated from a marine sponge.</title>
        <authorList>
            <person name="Zhuang L."/>
            <person name="Lin B."/>
            <person name="Qin F."/>
            <person name="Luo L."/>
        </authorList>
    </citation>
    <scope>NUCLEOTIDE SEQUENCE [LARGE SCALE GENOMIC DNA]</scope>
    <source>
        <strain evidence="7 8">HN-Y44</strain>
    </source>
</reference>
<feature type="active site" description="Proton donor/acceptor" evidence="6">
    <location>
        <position position="180"/>
    </location>
</feature>
<dbReference type="Proteomes" id="UP000829476">
    <property type="component" value="Chromosome"/>
</dbReference>
<feature type="active site" description="Schiff-base intermediate with acetaldehyde" evidence="6">
    <location>
        <position position="151"/>
    </location>
</feature>
<dbReference type="InterPro" id="IPR011343">
    <property type="entry name" value="DeoC"/>
</dbReference>
<dbReference type="HAMAP" id="MF_00114">
    <property type="entry name" value="DeoC_type1"/>
    <property type="match status" value="1"/>
</dbReference>
<dbReference type="EMBL" id="CP094326">
    <property type="protein sequence ID" value="UNY98210.1"/>
    <property type="molecule type" value="Genomic_DNA"/>
</dbReference>
<feature type="active site" description="Proton donor/acceptor" evidence="6">
    <location>
        <position position="89"/>
    </location>
</feature>
<dbReference type="InterPro" id="IPR002915">
    <property type="entry name" value="DeoC/FbaB/LacD_aldolase"/>
</dbReference>
<gene>
    <name evidence="6 7" type="primary">deoC</name>
    <name evidence="7" type="ORF">MQE36_14100</name>
</gene>
<dbReference type="SMART" id="SM01133">
    <property type="entry name" value="DeoC"/>
    <property type="match status" value="1"/>
</dbReference>
<proteinExistence type="inferred from homology"/>
<organism evidence="7 8">
    <name type="scientific">Zhouia spongiae</name>
    <dbReference type="NCBI Taxonomy" id="2202721"/>
    <lineage>
        <taxon>Bacteria</taxon>
        <taxon>Pseudomonadati</taxon>
        <taxon>Bacteroidota</taxon>
        <taxon>Flavobacteriia</taxon>
        <taxon>Flavobacteriales</taxon>
        <taxon>Flavobacteriaceae</taxon>
        <taxon>Zhouia</taxon>
    </lineage>
</organism>
<dbReference type="InterPro" id="IPR013785">
    <property type="entry name" value="Aldolase_TIM"/>
</dbReference>
<keyword evidence="2 6" id="KW-0963">Cytoplasm</keyword>
<dbReference type="RefSeq" id="WP_242936617.1">
    <property type="nucleotide sequence ID" value="NZ_CP094326.1"/>
</dbReference>
<keyword evidence="3 6" id="KW-0456">Lyase</keyword>
<sequence>MEINRYIDHTLLKPATTINDIETLCREASTYDFFAVCVNGAYVSLAKRLLRDTSVSVCSVIGFPLGSMSGKTKAFETDQALSDGADEIDMVINLGLLKSGKHHEVLQEISFIRNITKRHTLKVIIETCYLTNAEKELVCKIAVDAGADFVKTSTGFGTGGATYNDIILMKKIINGKAKIKASGGIRDYQTAKKYIDLGVDRIGTSNGTDIVSWIKL</sequence>
<dbReference type="NCBIfam" id="TIGR00126">
    <property type="entry name" value="deoC"/>
    <property type="match status" value="1"/>
</dbReference>
<comment type="catalytic activity">
    <reaction evidence="5 6">
        <text>2-deoxy-D-ribose 5-phosphate = D-glyceraldehyde 3-phosphate + acetaldehyde</text>
        <dbReference type="Rhea" id="RHEA:12821"/>
        <dbReference type="ChEBI" id="CHEBI:15343"/>
        <dbReference type="ChEBI" id="CHEBI:59776"/>
        <dbReference type="ChEBI" id="CHEBI:62877"/>
        <dbReference type="EC" id="4.1.2.4"/>
    </reaction>
</comment>
<evidence type="ECO:0000256" key="4">
    <source>
        <dbReference type="ARBA" id="ARBA00023270"/>
    </source>
</evidence>
<dbReference type="SUPFAM" id="SSF51569">
    <property type="entry name" value="Aldolase"/>
    <property type="match status" value="1"/>
</dbReference>
<dbReference type="Pfam" id="PF01791">
    <property type="entry name" value="DeoC"/>
    <property type="match status" value="1"/>
</dbReference>
<evidence type="ECO:0000256" key="6">
    <source>
        <dbReference type="HAMAP-Rule" id="MF_00114"/>
    </source>
</evidence>
<comment type="pathway">
    <text evidence="6">Carbohydrate degradation; 2-deoxy-D-ribose 1-phosphate degradation; D-glyceraldehyde 3-phosphate and acetaldehyde from 2-deoxy-alpha-D-ribose 1-phosphate: step 2/2.</text>
</comment>
<comment type="function">
    <text evidence="6">Catalyzes a reversible aldol reaction between acetaldehyde and D-glyceraldehyde 3-phosphate to generate 2-deoxy-D-ribose 5-phosphate.</text>
</comment>
<evidence type="ECO:0000256" key="3">
    <source>
        <dbReference type="ARBA" id="ARBA00023239"/>
    </source>
</evidence>
<keyword evidence="8" id="KW-1185">Reference proteome</keyword>
<dbReference type="PIRSF" id="PIRSF001357">
    <property type="entry name" value="DeoC"/>
    <property type="match status" value="1"/>
</dbReference>
<dbReference type="InterPro" id="IPR028581">
    <property type="entry name" value="DeoC_typeI"/>
</dbReference>
<dbReference type="PANTHER" id="PTHR10889:SF1">
    <property type="entry name" value="DEOXYRIBOSE-PHOSPHATE ALDOLASE"/>
    <property type="match status" value="1"/>
</dbReference>